<comment type="function">
    <text evidence="13">The RuvA-RuvB-RuvC complex processes Holliday junction (HJ) DNA during genetic recombination and DNA repair. Endonuclease that resolves HJ intermediates. Cleaves cruciform DNA by making single-stranded nicks across the HJ at symmetrical positions within the homologous arms, yielding a 5'-phosphate and a 3'-hydroxyl group; requires a central core of homology in the junction. The consensus cleavage sequence is 5'-(A/T)TT(C/G)-3'. Cleavage occurs on the 3'-side of the TT dinucleotide at the point of strand exchange. HJ branch migration catalyzed by RuvA-RuvB allows RuvC to scan DNA until it finds its consensus sequence, where it cleaves and resolves the cruciform DNA.</text>
</comment>
<protein>
    <recommendedName>
        <fullName evidence="13 14">Crossover junction endodeoxyribonuclease RuvC</fullName>
        <ecNumber evidence="13 14">3.1.21.10</ecNumber>
    </recommendedName>
    <alternativeName>
        <fullName evidence="13">Holliday junction nuclease RuvC</fullName>
    </alternativeName>
    <alternativeName>
        <fullName evidence="13">Holliday junction resolvase RuvC</fullName>
    </alternativeName>
</protein>
<feature type="binding site" evidence="13">
    <location>
        <position position="7"/>
    </location>
    <ligand>
        <name>Mg(2+)</name>
        <dbReference type="ChEBI" id="CHEBI:18420"/>
        <label>1</label>
    </ligand>
</feature>
<dbReference type="FunFam" id="3.30.420.10:FF:000002">
    <property type="entry name" value="Crossover junction endodeoxyribonuclease RuvC"/>
    <property type="match status" value="1"/>
</dbReference>
<keyword evidence="8 13" id="KW-0460">Magnesium</keyword>
<dbReference type="SUPFAM" id="SSF53098">
    <property type="entry name" value="Ribonuclease H-like"/>
    <property type="match status" value="1"/>
</dbReference>
<dbReference type="GO" id="GO:0006281">
    <property type="term" value="P:DNA repair"/>
    <property type="evidence" value="ECO:0007669"/>
    <property type="project" value="UniProtKB-UniRule"/>
</dbReference>
<dbReference type="InterPro" id="IPR036397">
    <property type="entry name" value="RNaseH_sf"/>
</dbReference>
<name>A0A6S6UGU0_9BACT</name>
<dbReference type="Gene3D" id="3.30.420.10">
    <property type="entry name" value="Ribonuclease H-like superfamily/Ribonuclease H"/>
    <property type="match status" value="1"/>
</dbReference>
<keyword evidence="4 13" id="KW-0479">Metal-binding</keyword>
<dbReference type="NCBIfam" id="TIGR00228">
    <property type="entry name" value="ruvC"/>
    <property type="match status" value="1"/>
</dbReference>
<dbReference type="PROSITE" id="PS01321">
    <property type="entry name" value="RUVC"/>
    <property type="match status" value="1"/>
</dbReference>
<evidence type="ECO:0000256" key="12">
    <source>
        <dbReference type="ARBA" id="ARBA00029354"/>
    </source>
</evidence>
<dbReference type="Pfam" id="PF02075">
    <property type="entry name" value="RuvC"/>
    <property type="match status" value="1"/>
</dbReference>
<evidence type="ECO:0000256" key="13">
    <source>
        <dbReference type="HAMAP-Rule" id="MF_00034"/>
    </source>
</evidence>
<feature type="binding site" evidence="13">
    <location>
        <position position="66"/>
    </location>
    <ligand>
        <name>Mg(2+)</name>
        <dbReference type="ChEBI" id="CHEBI:18420"/>
        <label>2</label>
    </ligand>
</feature>
<comment type="subcellular location">
    <subcellularLocation>
        <location evidence="13">Cytoplasm</location>
    </subcellularLocation>
</comment>
<comment type="subunit">
    <text evidence="13">Homodimer which binds Holliday junction (HJ) DNA. The HJ becomes 2-fold symmetrical on binding to RuvC with unstacked arms; it has a different conformation from HJ DNA in complex with RuvA. In the full resolvosome a probable DNA-RuvA(4)-RuvB(12)-RuvC(2) complex forms which resolves the HJ.</text>
</comment>
<evidence type="ECO:0000256" key="4">
    <source>
        <dbReference type="ARBA" id="ARBA00022723"/>
    </source>
</evidence>
<keyword evidence="10 13" id="KW-0233">DNA recombination</keyword>
<dbReference type="InterPro" id="IPR020563">
    <property type="entry name" value="X-over_junc_endoDNase_Mg_BS"/>
</dbReference>
<feature type="active site" evidence="13">
    <location>
        <position position="66"/>
    </location>
</feature>
<dbReference type="InterPro" id="IPR002176">
    <property type="entry name" value="X-over_junc_endoDNase_RuvC"/>
</dbReference>
<keyword evidence="5 13" id="KW-0255">Endonuclease</keyword>
<evidence type="ECO:0000256" key="3">
    <source>
        <dbReference type="ARBA" id="ARBA00022722"/>
    </source>
</evidence>
<dbReference type="GO" id="GO:0005737">
    <property type="term" value="C:cytoplasm"/>
    <property type="evidence" value="ECO:0007669"/>
    <property type="project" value="UniProtKB-SubCell"/>
</dbReference>
<keyword evidence="7 13" id="KW-0378">Hydrolase</keyword>
<keyword evidence="3 13" id="KW-0540">Nuclease</keyword>
<dbReference type="HAMAP" id="MF_00034">
    <property type="entry name" value="RuvC"/>
    <property type="match status" value="1"/>
</dbReference>
<evidence type="ECO:0000256" key="5">
    <source>
        <dbReference type="ARBA" id="ARBA00022759"/>
    </source>
</evidence>
<proteinExistence type="inferred from homology"/>
<dbReference type="GO" id="GO:0008821">
    <property type="term" value="F:crossover junction DNA endonuclease activity"/>
    <property type="evidence" value="ECO:0007669"/>
    <property type="project" value="UniProtKB-UniRule"/>
</dbReference>
<evidence type="ECO:0000256" key="11">
    <source>
        <dbReference type="ARBA" id="ARBA00023204"/>
    </source>
</evidence>
<dbReference type="EC" id="3.1.21.10" evidence="13 14"/>
<dbReference type="GO" id="GO:0048476">
    <property type="term" value="C:Holliday junction resolvase complex"/>
    <property type="evidence" value="ECO:0007669"/>
    <property type="project" value="UniProtKB-UniRule"/>
</dbReference>
<keyword evidence="2 13" id="KW-0963">Cytoplasm</keyword>
<reference evidence="15" key="1">
    <citation type="submission" date="2020-01" db="EMBL/GenBank/DDBJ databases">
        <authorList>
            <person name="Meier V. D."/>
            <person name="Meier V D."/>
        </authorList>
    </citation>
    <scope>NUCLEOTIDE SEQUENCE</scope>
    <source>
        <strain evidence="15">HLG_WM_MAG_05</strain>
    </source>
</reference>
<evidence type="ECO:0000256" key="9">
    <source>
        <dbReference type="ARBA" id="ARBA00023125"/>
    </source>
</evidence>
<evidence type="ECO:0000256" key="7">
    <source>
        <dbReference type="ARBA" id="ARBA00022801"/>
    </source>
</evidence>
<keyword evidence="11 13" id="KW-0234">DNA repair</keyword>
<evidence type="ECO:0000256" key="10">
    <source>
        <dbReference type="ARBA" id="ARBA00023172"/>
    </source>
</evidence>
<comment type="similarity">
    <text evidence="1 13">Belongs to the RuvC family.</text>
</comment>
<evidence type="ECO:0000256" key="2">
    <source>
        <dbReference type="ARBA" id="ARBA00022490"/>
    </source>
</evidence>
<dbReference type="PRINTS" id="PR00696">
    <property type="entry name" value="RSOLVASERUVC"/>
</dbReference>
<dbReference type="GO" id="GO:0006310">
    <property type="term" value="P:DNA recombination"/>
    <property type="evidence" value="ECO:0007669"/>
    <property type="project" value="UniProtKB-UniRule"/>
</dbReference>
<evidence type="ECO:0000256" key="1">
    <source>
        <dbReference type="ARBA" id="ARBA00009518"/>
    </source>
</evidence>
<dbReference type="AlphaFoldDB" id="A0A6S6UGU0"/>
<dbReference type="CDD" id="cd16962">
    <property type="entry name" value="RuvC"/>
    <property type="match status" value="1"/>
</dbReference>
<sequence length="165" mass="18631">MIILGIDPGTRNLGYCFLLFECEKYSLIEAGVLKFKEKDLKHQIGELVEGLDLLFSTHMPTEVAIEDIFYAHNPKTVLKLAQFRGALSLKVLLSVGNYYEYTPLQVKKAITGNGKASKEQVAFMVKRLLSIKKEIKPLDISDAMAIAITHAQRVKYRKVDKSLKE</sequence>
<evidence type="ECO:0000256" key="14">
    <source>
        <dbReference type="NCBIfam" id="TIGR00228"/>
    </source>
</evidence>
<dbReference type="PANTHER" id="PTHR30194">
    <property type="entry name" value="CROSSOVER JUNCTION ENDODEOXYRIBONUCLEASE RUVC"/>
    <property type="match status" value="1"/>
</dbReference>
<evidence type="ECO:0000256" key="6">
    <source>
        <dbReference type="ARBA" id="ARBA00022763"/>
    </source>
</evidence>
<dbReference type="InterPro" id="IPR012337">
    <property type="entry name" value="RNaseH-like_sf"/>
</dbReference>
<accession>A0A6S6UGU0</accession>
<dbReference type="EMBL" id="CACVAU010000090">
    <property type="protein sequence ID" value="CAA6827226.1"/>
    <property type="molecule type" value="Genomic_DNA"/>
</dbReference>
<dbReference type="GO" id="GO:0000287">
    <property type="term" value="F:magnesium ion binding"/>
    <property type="evidence" value="ECO:0007669"/>
    <property type="project" value="UniProtKB-UniRule"/>
</dbReference>
<feature type="active site" evidence="13">
    <location>
        <position position="139"/>
    </location>
</feature>
<evidence type="ECO:0000256" key="8">
    <source>
        <dbReference type="ARBA" id="ARBA00022842"/>
    </source>
</evidence>
<organism evidence="15">
    <name type="scientific">uncultured Sulfurovum sp</name>
    <dbReference type="NCBI Taxonomy" id="269237"/>
    <lineage>
        <taxon>Bacteria</taxon>
        <taxon>Pseudomonadati</taxon>
        <taxon>Campylobacterota</taxon>
        <taxon>Epsilonproteobacteria</taxon>
        <taxon>Campylobacterales</taxon>
        <taxon>Sulfurovaceae</taxon>
        <taxon>Sulfurovum</taxon>
        <taxon>environmental samples</taxon>
    </lineage>
</organism>
<dbReference type="PANTHER" id="PTHR30194:SF3">
    <property type="entry name" value="CROSSOVER JUNCTION ENDODEOXYRIBONUCLEASE RUVC"/>
    <property type="match status" value="1"/>
</dbReference>
<keyword evidence="9 13" id="KW-0238">DNA-binding</keyword>
<feature type="binding site" evidence="13">
    <location>
        <position position="139"/>
    </location>
    <ligand>
        <name>Mg(2+)</name>
        <dbReference type="ChEBI" id="CHEBI:18420"/>
        <label>1</label>
    </ligand>
</feature>
<dbReference type="GO" id="GO:0003677">
    <property type="term" value="F:DNA binding"/>
    <property type="evidence" value="ECO:0007669"/>
    <property type="project" value="UniProtKB-KW"/>
</dbReference>
<evidence type="ECO:0000313" key="15">
    <source>
        <dbReference type="EMBL" id="CAA6827226.1"/>
    </source>
</evidence>
<comment type="cofactor">
    <cofactor evidence="13">
        <name>Mg(2+)</name>
        <dbReference type="ChEBI" id="CHEBI:18420"/>
    </cofactor>
    <text evidence="13">Binds 2 Mg(2+) ion per subunit.</text>
</comment>
<feature type="active site" evidence="13">
    <location>
        <position position="7"/>
    </location>
</feature>
<keyword evidence="6 13" id="KW-0227">DNA damage</keyword>
<comment type="catalytic activity">
    <reaction evidence="12 13">
        <text>Endonucleolytic cleavage at a junction such as a reciprocal single-stranded crossover between two homologous DNA duplexes (Holliday junction).</text>
        <dbReference type="EC" id="3.1.21.10"/>
    </reaction>
</comment>
<gene>
    <name evidence="13" type="primary">ruvC</name>
    <name evidence="15" type="ORF">HELGO_WM8824</name>
</gene>